<reference evidence="2 3" key="1">
    <citation type="journal article" date="2012" name="Stand. Genomic Sci.">
        <title>Complete genome sequencing and analysis of Saprospira grandis str. Lewin, a predatory marine bacterium.</title>
        <authorList>
            <person name="Saw J.H."/>
            <person name="Yuryev A."/>
            <person name="Kanbe M."/>
            <person name="Hou S."/>
            <person name="Young A.G."/>
            <person name="Aizawa S."/>
            <person name="Alam M."/>
        </authorList>
    </citation>
    <scope>NUCLEOTIDE SEQUENCE [LARGE SCALE GENOMIC DNA]</scope>
    <source>
        <strain evidence="2 3">Lewin</strain>
    </source>
</reference>
<keyword evidence="1" id="KW-0472">Membrane</keyword>
<gene>
    <name evidence="2" type="ordered locus">SGRA_1539</name>
</gene>
<accession>H6L9A2</accession>
<protein>
    <submittedName>
        <fullName evidence="2">Uncharacterized protein</fullName>
    </submittedName>
</protein>
<dbReference type="EMBL" id="CP002831">
    <property type="protein sequence ID" value="AFC24274.1"/>
    <property type="molecule type" value="Genomic_DNA"/>
</dbReference>
<sequence>MNKRKPSHKRWLILAISGLLLTGFGLSLLGEAIMAKAQNQSFYSWGSWGTAALLCFNTGLSLFGGAVIERYRLLQQAEQKEK</sequence>
<dbReference type="RefSeq" id="WP_015691910.1">
    <property type="nucleotide sequence ID" value="NC_016940.1"/>
</dbReference>
<dbReference type="HOGENOM" id="CLU_176321_1_0_10"/>
<dbReference type="OrthoDB" id="1453686at2"/>
<proteinExistence type="predicted"/>
<dbReference type="eggNOG" id="ENOG5033CQ1">
    <property type="taxonomic scope" value="Bacteria"/>
</dbReference>
<keyword evidence="1" id="KW-0812">Transmembrane</keyword>
<feature type="transmembrane region" description="Helical" evidence="1">
    <location>
        <begin position="47"/>
        <end position="68"/>
    </location>
</feature>
<dbReference type="KEGG" id="sgn:SGRA_1539"/>
<dbReference type="AlphaFoldDB" id="H6L9A2"/>
<evidence type="ECO:0000256" key="1">
    <source>
        <dbReference type="SAM" id="Phobius"/>
    </source>
</evidence>
<keyword evidence="3" id="KW-1185">Reference proteome</keyword>
<keyword evidence="1" id="KW-1133">Transmembrane helix</keyword>
<evidence type="ECO:0000313" key="3">
    <source>
        <dbReference type="Proteomes" id="UP000007519"/>
    </source>
</evidence>
<dbReference type="STRING" id="984262.SGRA_1539"/>
<organism evidence="2 3">
    <name type="scientific">Saprospira grandis (strain Lewin)</name>
    <dbReference type="NCBI Taxonomy" id="984262"/>
    <lineage>
        <taxon>Bacteria</taxon>
        <taxon>Pseudomonadati</taxon>
        <taxon>Bacteroidota</taxon>
        <taxon>Saprospiria</taxon>
        <taxon>Saprospirales</taxon>
        <taxon>Saprospiraceae</taxon>
        <taxon>Saprospira</taxon>
    </lineage>
</organism>
<dbReference type="Proteomes" id="UP000007519">
    <property type="component" value="Chromosome"/>
</dbReference>
<evidence type="ECO:0000313" key="2">
    <source>
        <dbReference type="EMBL" id="AFC24274.1"/>
    </source>
</evidence>
<name>H6L9A2_SAPGL</name>